<sequence>MSSNEASVRQTTPDEIEALTHRVMAQIAALYAQHAIAPNAVQQQMLASHVRAMALRSLTGEPLPEVDAELFEDISPETMQLAQQVVDLFGNLPREEAWLLSVHIEVARSN</sequence>
<dbReference type="SUPFAM" id="SSF63520">
    <property type="entry name" value="PTS-regulatory domain, PRD"/>
    <property type="match status" value="1"/>
</dbReference>
<dbReference type="GO" id="GO:0006355">
    <property type="term" value="P:regulation of DNA-templated transcription"/>
    <property type="evidence" value="ECO:0007669"/>
    <property type="project" value="InterPro"/>
</dbReference>
<proteinExistence type="predicted"/>
<dbReference type="InterPro" id="IPR036634">
    <property type="entry name" value="PRD_sf"/>
</dbReference>
<dbReference type="RefSeq" id="WP_081140781.1">
    <property type="nucleotide sequence ID" value="NZ_MWUE01000025.1"/>
</dbReference>
<dbReference type="Proteomes" id="UP000192769">
    <property type="component" value="Unassembled WGS sequence"/>
</dbReference>
<evidence type="ECO:0000259" key="1">
    <source>
        <dbReference type="PROSITE" id="PS51372"/>
    </source>
</evidence>
<gene>
    <name evidence="2" type="ORF">B2J69_16765</name>
</gene>
<dbReference type="InterPro" id="IPR020044">
    <property type="entry name" value="PRD_EF0829/AHA3910"/>
</dbReference>
<evidence type="ECO:0000313" key="2">
    <source>
        <dbReference type="EMBL" id="OQP31855.1"/>
    </source>
</evidence>
<reference evidence="2 3" key="1">
    <citation type="submission" date="2017-02" db="EMBL/GenBank/DDBJ databases">
        <title>Whole genome shotgun sequence of Pantoea agglomerans strain AS1 isolated from a cycad, Zamia floridana in Central Florida, USA.</title>
        <authorList>
            <person name="Lata P."/>
            <person name="Govindarajan S."/>
            <person name="Qi F."/>
            <person name="Li J.-L."/>
            <person name="Maurya S.K."/>
            <person name="Sahoo M.K."/>
        </authorList>
    </citation>
    <scope>NUCLEOTIDE SEQUENCE [LARGE SCALE GENOMIC DNA]</scope>
    <source>
        <strain evidence="2 3">AS1</strain>
    </source>
</reference>
<dbReference type="AlphaFoldDB" id="A0A1V9DDK2"/>
<name>A0A1V9DDK2_9GAMM</name>
<dbReference type="Gene3D" id="1.10.1790.10">
    <property type="entry name" value="PRD domain"/>
    <property type="match status" value="1"/>
</dbReference>
<accession>A0A1V9DDK2</accession>
<feature type="domain" description="PRD" evidence="1">
    <location>
        <begin position="11"/>
        <end position="110"/>
    </location>
</feature>
<dbReference type="EMBL" id="MWUE01000025">
    <property type="protein sequence ID" value="OQP31855.1"/>
    <property type="molecule type" value="Genomic_DNA"/>
</dbReference>
<dbReference type="NCBIfam" id="TIGR03582">
    <property type="entry name" value="EF_0829"/>
    <property type="match status" value="1"/>
</dbReference>
<dbReference type="PROSITE" id="PS51372">
    <property type="entry name" value="PRD_2"/>
    <property type="match status" value="1"/>
</dbReference>
<organism evidence="2 3">
    <name type="scientific">Pantoea latae</name>
    <dbReference type="NCBI Taxonomy" id="1964541"/>
    <lineage>
        <taxon>Bacteria</taxon>
        <taxon>Pseudomonadati</taxon>
        <taxon>Pseudomonadota</taxon>
        <taxon>Gammaproteobacteria</taxon>
        <taxon>Enterobacterales</taxon>
        <taxon>Erwiniaceae</taxon>
        <taxon>Pantoea</taxon>
    </lineage>
</organism>
<dbReference type="OrthoDB" id="8589790at2"/>
<keyword evidence="3" id="KW-1185">Reference proteome</keyword>
<dbReference type="InterPro" id="IPR011608">
    <property type="entry name" value="PRD"/>
</dbReference>
<comment type="caution">
    <text evidence="2">The sequence shown here is derived from an EMBL/GenBank/DDBJ whole genome shotgun (WGS) entry which is preliminary data.</text>
</comment>
<protein>
    <submittedName>
        <fullName evidence="2">Glycine dehydrogenase</fullName>
    </submittedName>
</protein>
<evidence type="ECO:0000313" key="3">
    <source>
        <dbReference type="Proteomes" id="UP000192769"/>
    </source>
</evidence>